<feature type="compositionally biased region" description="Basic and acidic residues" evidence="1">
    <location>
        <begin position="433"/>
        <end position="442"/>
    </location>
</feature>
<organism evidence="2 3">
    <name type="scientific">Scylla paramamosain</name>
    <name type="common">Mud crab</name>
    <dbReference type="NCBI Taxonomy" id="85552"/>
    <lineage>
        <taxon>Eukaryota</taxon>
        <taxon>Metazoa</taxon>
        <taxon>Ecdysozoa</taxon>
        <taxon>Arthropoda</taxon>
        <taxon>Crustacea</taxon>
        <taxon>Multicrustacea</taxon>
        <taxon>Malacostraca</taxon>
        <taxon>Eumalacostraca</taxon>
        <taxon>Eucarida</taxon>
        <taxon>Decapoda</taxon>
        <taxon>Pleocyemata</taxon>
        <taxon>Brachyura</taxon>
        <taxon>Eubrachyura</taxon>
        <taxon>Portunoidea</taxon>
        <taxon>Portunidae</taxon>
        <taxon>Portuninae</taxon>
        <taxon>Scylla</taxon>
    </lineage>
</organism>
<feature type="compositionally biased region" description="Basic and acidic residues" evidence="1">
    <location>
        <begin position="80"/>
        <end position="92"/>
    </location>
</feature>
<sequence>MQYRGSGGGMSARHPKVRDPRHLLDSAPRAPDAAPPATPRDSPVPAAPASVAAVVMANSVEGAAPQPSRQPAASEVEVAAGKEERRPIEPVPKKRRLLQAQDEREDILAKVISEVGIDDDSNLVEGYVEDLPISGQGEGVVGLSYTKEVRPPHPSLPLPPRLRVTDPRMRPAFPYQTLEGPYVVRGLRPPYPHYAARPHDLITQQGPPPQYRPVNAYPPRHYPRVPQPPPQTLARLPMVRPSDRRLSPRHGSPPVPRHFRPPPLHTSPTGPPPMHQTHEVHHVFAAPSHPAALPGSSPESPTHLYPSGPLGRPELKDSHLREVYVPVLPLPGGPYANLHPRIPEGFTRLPFDPRAALGRERAPHQVVVAPHLPPRSVYPPERLPGTEPPWRSQPAGDDAWRPARRVIEPPAPCVELIPIGPLRSSTATTPSPEDGRVSDPDNKPSGTHPPPESRPQAGVECRRQSAPAQSDQPQRPPITQRSLSSDPPFGDAVNAVPLVEARQVDGRVVTNIITGDRVYNGRNAPSKRIKRTSMSCEEEARPSSSNSDVTVEKEVYIDRDGGTVTPQSGLPTLCDDAGPALSQSTRTCRPASEPPSGTMAPPVTGRRPASVPAAGTTSVLCPRSEVLEDAAFTERLQLVLNDLVSVPGATQLQELSRSPARLLSTVLRRWGVQPSSHPDLQKRLREDFKTMVKLCMPPTLLQDFGWESCSSEEILTQLIQLSHNGNLERPSSITSSIPLDEALEDDVFSPSTPHPLHPAPLPLQPPPAASQHSHNTPPASQPTQPSPAASQPSQSPSPASQPSQPPPPASQPSQPPSPAFQPSQSPSPASQPPQPPPPASQPSQPPPPASQPSQPPPPASQPSQPPPPASQPSQPPSPASQPPQPPPAASQPSQPPSPASQPPQPPPAASQPSQPPSPAPQPSQPPSPASQPPQPPPPASQPSQPPPPASQPSQPPPPASQPFQPPPPTSQPSQSPSPASQLFQPPPPASQPSQSPSPASQLFQPPSPASQPSQPPSPASQPFQPPSPASQPFQPPSPASQPSQPPSPASQPSQPPPLTSHPFSTTSLVSQPSQPHATPLHSQSAVFQSSETPPQSTLLTLQLSRVQPPRAHQPPPAASQFSQPPSQNSQPCPSPVTKLSSLSAPTTTLPALSFAAINFSTLSVPISSSSAPINNLTVLSTPAFSAPILSLTALSAPTGRPSAPSLLTTSLPVHSALSSSFSPLSILTACLQAPSFTHSPFSSLSPLTLLPAALSSPHSPSHPTVPSPPVPHI</sequence>
<feature type="compositionally biased region" description="Low complexity" evidence="1">
    <location>
        <begin position="1118"/>
        <end position="1131"/>
    </location>
</feature>
<reference evidence="2 3" key="1">
    <citation type="submission" date="2023-03" db="EMBL/GenBank/DDBJ databases">
        <title>High-quality genome of Scylla paramamosain provides insights in environmental adaptation.</title>
        <authorList>
            <person name="Zhang L."/>
        </authorList>
    </citation>
    <scope>NUCLEOTIDE SEQUENCE [LARGE SCALE GENOMIC DNA]</scope>
    <source>
        <strain evidence="2">LZ_2023a</strain>
        <tissue evidence="2">Muscle</tissue>
    </source>
</reference>
<dbReference type="AlphaFoldDB" id="A0AAW0T1J5"/>
<evidence type="ECO:0000313" key="2">
    <source>
        <dbReference type="EMBL" id="KAK8381341.1"/>
    </source>
</evidence>
<comment type="caution">
    <text evidence="2">The sequence shown here is derived from an EMBL/GenBank/DDBJ whole genome shotgun (WGS) entry which is preliminary data.</text>
</comment>
<feature type="compositionally biased region" description="Polar residues" evidence="1">
    <location>
        <begin position="1061"/>
        <end position="1088"/>
    </location>
</feature>
<dbReference type="EMBL" id="JARAKH010000040">
    <property type="protein sequence ID" value="KAK8381341.1"/>
    <property type="molecule type" value="Genomic_DNA"/>
</dbReference>
<feature type="region of interest" description="Disordered" evidence="1">
    <location>
        <begin position="197"/>
        <end position="314"/>
    </location>
</feature>
<feature type="compositionally biased region" description="Pro residues" evidence="1">
    <location>
        <begin position="803"/>
        <end position="819"/>
    </location>
</feature>
<feature type="region of interest" description="Disordered" evidence="1">
    <location>
        <begin position="580"/>
        <end position="615"/>
    </location>
</feature>
<feature type="region of interest" description="Disordered" evidence="1">
    <location>
        <begin position="529"/>
        <end position="549"/>
    </location>
</feature>
<feature type="region of interest" description="Disordered" evidence="1">
    <location>
        <begin position="371"/>
        <end position="399"/>
    </location>
</feature>
<feature type="region of interest" description="Disordered" evidence="1">
    <location>
        <begin position="62"/>
        <end position="97"/>
    </location>
</feature>
<keyword evidence="3" id="KW-1185">Reference proteome</keyword>
<feature type="compositionally biased region" description="Pro residues" evidence="1">
    <location>
        <begin position="829"/>
        <end position="970"/>
    </location>
</feature>
<feature type="compositionally biased region" description="Pro residues" evidence="1">
    <location>
        <begin position="251"/>
        <end position="274"/>
    </location>
</feature>
<accession>A0AAW0T1J5</accession>
<protein>
    <submittedName>
        <fullName evidence="2">Uncharacterized protein</fullName>
    </submittedName>
</protein>
<feature type="compositionally biased region" description="Pro residues" evidence="1">
    <location>
        <begin position="1005"/>
        <end position="1059"/>
    </location>
</feature>
<name>A0AAW0T1J5_SCYPA</name>
<feature type="region of interest" description="Disordered" evidence="1">
    <location>
        <begin position="415"/>
        <end position="491"/>
    </location>
</feature>
<feature type="region of interest" description="Disordered" evidence="1">
    <location>
        <begin position="1"/>
        <end position="47"/>
    </location>
</feature>
<feature type="region of interest" description="Disordered" evidence="1">
    <location>
        <begin position="745"/>
        <end position="1141"/>
    </location>
</feature>
<dbReference type="Proteomes" id="UP001487740">
    <property type="component" value="Unassembled WGS sequence"/>
</dbReference>
<feature type="compositionally biased region" description="Low complexity" evidence="1">
    <location>
        <begin position="1089"/>
        <end position="1110"/>
    </location>
</feature>
<feature type="compositionally biased region" description="Polar residues" evidence="1">
    <location>
        <begin position="466"/>
        <end position="485"/>
    </location>
</feature>
<feature type="compositionally biased region" description="Low complexity" evidence="1">
    <location>
        <begin position="62"/>
        <end position="74"/>
    </location>
</feature>
<feature type="compositionally biased region" description="Gly residues" evidence="1">
    <location>
        <begin position="1"/>
        <end position="10"/>
    </location>
</feature>
<gene>
    <name evidence="2" type="ORF">O3P69_018434</name>
</gene>
<evidence type="ECO:0000256" key="1">
    <source>
        <dbReference type="SAM" id="MobiDB-lite"/>
    </source>
</evidence>
<proteinExistence type="predicted"/>
<feature type="compositionally biased region" description="Pro residues" evidence="1">
    <location>
        <begin position="752"/>
        <end position="768"/>
    </location>
</feature>
<feature type="compositionally biased region" description="Low complexity" evidence="1">
    <location>
        <begin position="991"/>
        <end position="1004"/>
    </location>
</feature>
<evidence type="ECO:0000313" key="3">
    <source>
        <dbReference type="Proteomes" id="UP001487740"/>
    </source>
</evidence>
<feature type="compositionally biased region" description="Low complexity" evidence="1">
    <location>
        <begin position="971"/>
        <end position="983"/>
    </location>
</feature>
<feature type="compositionally biased region" description="Low complexity" evidence="1">
    <location>
        <begin position="769"/>
        <end position="802"/>
    </location>
</feature>